<comment type="caution">
    <text evidence="1">The sequence shown here is derived from an EMBL/GenBank/DDBJ whole genome shotgun (WGS) entry which is preliminary data.</text>
</comment>
<proteinExistence type="predicted"/>
<name>A0AAE0AVM9_9ROSI</name>
<evidence type="ECO:0000313" key="1">
    <source>
        <dbReference type="EMBL" id="KAK3225121.1"/>
    </source>
</evidence>
<evidence type="ECO:0000313" key="2">
    <source>
        <dbReference type="Proteomes" id="UP001281410"/>
    </source>
</evidence>
<gene>
    <name evidence="1" type="ORF">Dsin_004983</name>
</gene>
<protein>
    <submittedName>
        <fullName evidence="1">Uncharacterized protein</fullName>
    </submittedName>
</protein>
<keyword evidence="2" id="KW-1185">Reference proteome</keyword>
<dbReference type="AlphaFoldDB" id="A0AAE0AVM9"/>
<dbReference type="EMBL" id="JANJYJ010000002">
    <property type="protein sequence ID" value="KAK3225121.1"/>
    <property type="molecule type" value="Genomic_DNA"/>
</dbReference>
<accession>A0AAE0AVM9</accession>
<dbReference type="PANTHER" id="PTHR31973:SF187">
    <property type="entry name" value="MUTATOR TRANSPOSASE MUDRA PROTEIN"/>
    <property type="match status" value="1"/>
</dbReference>
<dbReference type="PANTHER" id="PTHR31973">
    <property type="entry name" value="POLYPROTEIN, PUTATIVE-RELATED"/>
    <property type="match status" value="1"/>
</dbReference>
<sequence length="105" mass="12687">MMTSNVTECINSCLRHARQFLVTVLIEYIRDMMQKWFYDRRTFADSLHTQLTPWATKYLTERNEESTFYTVRPIDWNEFEVKDGAKDRLVNLLDMTCTCREFEID</sequence>
<dbReference type="Proteomes" id="UP001281410">
    <property type="component" value="Unassembled WGS sequence"/>
</dbReference>
<reference evidence="1" key="1">
    <citation type="journal article" date="2023" name="Plant J.">
        <title>Genome sequences and population genomics provide insights into the demographic history, inbreeding, and mutation load of two 'living fossil' tree species of Dipteronia.</title>
        <authorList>
            <person name="Feng Y."/>
            <person name="Comes H.P."/>
            <person name="Chen J."/>
            <person name="Zhu S."/>
            <person name="Lu R."/>
            <person name="Zhang X."/>
            <person name="Li P."/>
            <person name="Qiu J."/>
            <person name="Olsen K.M."/>
            <person name="Qiu Y."/>
        </authorList>
    </citation>
    <scope>NUCLEOTIDE SEQUENCE</scope>
    <source>
        <strain evidence="1">NBL</strain>
    </source>
</reference>
<organism evidence="1 2">
    <name type="scientific">Dipteronia sinensis</name>
    <dbReference type="NCBI Taxonomy" id="43782"/>
    <lineage>
        <taxon>Eukaryota</taxon>
        <taxon>Viridiplantae</taxon>
        <taxon>Streptophyta</taxon>
        <taxon>Embryophyta</taxon>
        <taxon>Tracheophyta</taxon>
        <taxon>Spermatophyta</taxon>
        <taxon>Magnoliopsida</taxon>
        <taxon>eudicotyledons</taxon>
        <taxon>Gunneridae</taxon>
        <taxon>Pentapetalae</taxon>
        <taxon>rosids</taxon>
        <taxon>malvids</taxon>
        <taxon>Sapindales</taxon>
        <taxon>Sapindaceae</taxon>
        <taxon>Hippocastanoideae</taxon>
        <taxon>Acereae</taxon>
        <taxon>Dipteronia</taxon>
    </lineage>
</organism>